<organism evidence="6 7">
    <name type="scientific">Legionella wadsworthii</name>
    <dbReference type="NCBI Taxonomy" id="28088"/>
    <lineage>
        <taxon>Bacteria</taxon>
        <taxon>Pseudomonadati</taxon>
        <taxon>Pseudomonadota</taxon>
        <taxon>Gammaproteobacteria</taxon>
        <taxon>Legionellales</taxon>
        <taxon>Legionellaceae</taxon>
        <taxon>Legionella</taxon>
    </lineage>
</organism>
<proteinExistence type="inferred from homology"/>
<dbReference type="InterPro" id="IPR016181">
    <property type="entry name" value="Acyl_CoA_acyltransferase"/>
</dbReference>
<accession>A0A378LR03</accession>
<dbReference type="OrthoDB" id="9796919at2"/>
<gene>
    <name evidence="6" type="primary">rimI_1</name>
    <name evidence="6" type="ORF">NCTC11532_01571</name>
</gene>
<keyword evidence="2" id="KW-0963">Cytoplasm</keyword>
<name>A0A378LR03_9GAMM</name>
<keyword evidence="7" id="KW-1185">Reference proteome</keyword>
<dbReference type="InterPro" id="IPR000182">
    <property type="entry name" value="GNAT_dom"/>
</dbReference>
<dbReference type="PANTHER" id="PTHR43420:SF12">
    <property type="entry name" value="N-ACETYLTRANSFERASE DOMAIN-CONTAINING PROTEIN"/>
    <property type="match status" value="1"/>
</dbReference>
<evidence type="ECO:0000256" key="1">
    <source>
        <dbReference type="ARBA" id="ARBA00005395"/>
    </source>
</evidence>
<dbReference type="GO" id="GO:0008080">
    <property type="term" value="F:N-acetyltransferase activity"/>
    <property type="evidence" value="ECO:0007669"/>
    <property type="project" value="InterPro"/>
</dbReference>
<feature type="domain" description="N-acetyltransferase" evidence="5">
    <location>
        <begin position="3"/>
        <end position="153"/>
    </location>
</feature>
<evidence type="ECO:0000313" key="7">
    <source>
        <dbReference type="Proteomes" id="UP000255297"/>
    </source>
</evidence>
<dbReference type="PANTHER" id="PTHR43420">
    <property type="entry name" value="ACETYLTRANSFERASE"/>
    <property type="match status" value="1"/>
</dbReference>
<dbReference type="NCBIfam" id="TIGR01575">
    <property type="entry name" value="rimI"/>
    <property type="match status" value="1"/>
</dbReference>
<dbReference type="AlphaFoldDB" id="A0A378LR03"/>
<dbReference type="PROSITE" id="PS51186">
    <property type="entry name" value="GNAT"/>
    <property type="match status" value="1"/>
</dbReference>
<protein>
    <submittedName>
        <fullName evidence="6">GCN5-related N-acetyltransferase</fullName>
    </submittedName>
</protein>
<reference evidence="6 7" key="1">
    <citation type="submission" date="2018-06" db="EMBL/GenBank/DDBJ databases">
        <authorList>
            <consortium name="Pathogen Informatics"/>
            <person name="Doyle S."/>
        </authorList>
    </citation>
    <scope>NUCLEOTIDE SEQUENCE [LARGE SCALE GENOMIC DNA]</scope>
    <source>
        <strain evidence="6 7">NCTC11532</strain>
    </source>
</reference>
<dbReference type="Gene3D" id="3.40.630.30">
    <property type="match status" value="1"/>
</dbReference>
<dbReference type="Proteomes" id="UP000255297">
    <property type="component" value="Unassembled WGS sequence"/>
</dbReference>
<evidence type="ECO:0000313" key="6">
    <source>
        <dbReference type="EMBL" id="STY29385.1"/>
    </source>
</evidence>
<sequence length="157" mass="18033">MVRNIRKMTESDIDAVYAIEKSVHIAPWDRDILRDCVRVGYDCRVFESGPKENTSICGYIISRHAGNCCHILNFCIAKPFQSQGNGRLFLQEVLSSLDEIKSLDYVILEVRPSNKTALHLYTSMGFEQIEIKPAYYVEENNIEDAIVLRKLCQKRNS</sequence>
<evidence type="ECO:0000256" key="4">
    <source>
        <dbReference type="ARBA" id="ARBA00023315"/>
    </source>
</evidence>
<dbReference type="STRING" id="1122170.GCA_000701265_00916"/>
<evidence type="ECO:0000259" key="5">
    <source>
        <dbReference type="PROSITE" id="PS51186"/>
    </source>
</evidence>
<evidence type="ECO:0000256" key="2">
    <source>
        <dbReference type="ARBA" id="ARBA00022490"/>
    </source>
</evidence>
<dbReference type="SUPFAM" id="SSF55729">
    <property type="entry name" value="Acyl-CoA N-acyltransferases (Nat)"/>
    <property type="match status" value="1"/>
</dbReference>
<dbReference type="EMBL" id="UGPB01000001">
    <property type="protein sequence ID" value="STY29385.1"/>
    <property type="molecule type" value="Genomic_DNA"/>
</dbReference>
<evidence type="ECO:0000256" key="3">
    <source>
        <dbReference type="ARBA" id="ARBA00022679"/>
    </source>
</evidence>
<comment type="similarity">
    <text evidence="1">Belongs to the acetyltransferase family. RimI subfamily.</text>
</comment>
<dbReference type="InterPro" id="IPR006464">
    <property type="entry name" value="AcTrfase_RimI/Ard1"/>
</dbReference>
<dbReference type="Pfam" id="PF00583">
    <property type="entry name" value="Acetyltransf_1"/>
    <property type="match status" value="1"/>
</dbReference>
<dbReference type="RefSeq" id="WP_031565638.1">
    <property type="nucleotide sequence ID" value="NZ_CAAAIS010000003.1"/>
</dbReference>
<dbReference type="InterPro" id="IPR050680">
    <property type="entry name" value="YpeA/RimI_acetyltransf"/>
</dbReference>
<keyword evidence="3 6" id="KW-0808">Transferase</keyword>
<keyword evidence="4" id="KW-0012">Acyltransferase</keyword>